<dbReference type="EMBL" id="UYRT01004903">
    <property type="protein sequence ID" value="VDK37482.1"/>
    <property type="molecule type" value="Genomic_DNA"/>
</dbReference>
<evidence type="ECO:0000313" key="1">
    <source>
        <dbReference type="EMBL" id="VDK37482.1"/>
    </source>
</evidence>
<gene>
    <name evidence="1" type="ORF">GPUH_LOCUS3031</name>
</gene>
<dbReference type="Proteomes" id="UP000271098">
    <property type="component" value="Unassembled WGS sequence"/>
</dbReference>
<dbReference type="OrthoDB" id="5828333at2759"/>
<name>A0A3P6PKP3_9BILA</name>
<evidence type="ECO:0000313" key="2">
    <source>
        <dbReference type="Proteomes" id="UP000271098"/>
    </source>
</evidence>
<reference evidence="1 2" key="1">
    <citation type="submission" date="2018-11" db="EMBL/GenBank/DDBJ databases">
        <authorList>
            <consortium name="Pathogen Informatics"/>
        </authorList>
    </citation>
    <scope>NUCLEOTIDE SEQUENCE [LARGE SCALE GENOMIC DNA]</scope>
</reference>
<proteinExistence type="predicted"/>
<organism evidence="1 2">
    <name type="scientific">Gongylonema pulchrum</name>
    <dbReference type="NCBI Taxonomy" id="637853"/>
    <lineage>
        <taxon>Eukaryota</taxon>
        <taxon>Metazoa</taxon>
        <taxon>Ecdysozoa</taxon>
        <taxon>Nematoda</taxon>
        <taxon>Chromadorea</taxon>
        <taxon>Rhabditida</taxon>
        <taxon>Spirurina</taxon>
        <taxon>Spiruromorpha</taxon>
        <taxon>Spiruroidea</taxon>
        <taxon>Gongylonematidae</taxon>
        <taxon>Gongylonema</taxon>
    </lineage>
</organism>
<dbReference type="AlphaFoldDB" id="A0A3P6PKP3"/>
<sequence length="154" mass="17231">MSKVLAGAAVRNLAVVCPRIGFHTYLHQETALKRLETLLVQLENAGVRESVVQVLQSMNENGVLEIVHVTGNSVTQAARIMSYWLEIARETKRRVKLKLSGISQNRTDQAVGRLLRKCDNVFKVAFKGLSLVLSRGEGCVCLLDRYTWFGEDDD</sequence>
<keyword evidence="2" id="KW-1185">Reference proteome</keyword>
<protein>
    <submittedName>
        <fullName evidence="1">Uncharacterized protein</fullName>
    </submittedName>
</protein>
<accession>A0A3P6PKP3</accession>